<dbReference type="PANTHER" id="PTHR15177:SF2">
    <property type="entry name" value="G-PROTEIN COUPLED RECEPTOR 143"/>
    <property type="match status" value="1"/>
</dbReference>
<dbReference type="Proteomes" id="UP000499080">
    <property type="component" value="Unassembled WGS sequence"/>
</dbReference>
<dbReference type="AlphaFoldDB" id="A0A4Y2A8B9"/>
<dbReference type="GO" id="GO:0072545">
    <property type="term" value="F:L-tyrosine binding"/>
    <property type="evidence" value="ECO:0007669"/>
    <property type="project" value="InterPro"/>
</dbReference>
<evidence type="ECO:0000313" key="2">
    <source>
        <dbReference type="EMBL" id="GBL75565.1"/>
    </source>
</evidence>
<organism evidence="2 3">
    <name type="scientific">Araneus ventricosus</name>
    <name type="common">Orbweaver spider</name>
    <name type="synonym">Epeira ventricosa</name>
    <dbReference type="NCBI Taxonomy" id="182803"/>
    <lineage>
        <taxon>Eukaryota</taxon>
        <taxon>Metazoa</taxon>
        <taxon>Ecdysozoa</taxon>
        <taxon>Arthropoda</taxon>
        <taxon>Chelicerata</taxon>
        <taxon>Arachnida</taxon>
        <taxon>Araneae</taxon>
        <taxon>Araneomorphae</taxon>
        <taxon>Entelegynae</taxon>
        <taxon>Araneoidea</taxon>
        <taxon>Araneidae</taxon>
        <taxon>Araneus</taxon>
    </lineage>
</organism>
<dbReference type="GO" id="GO:0035643">
    <property type="term" value="F:L-DOPA receptor activity"/>
    <property type="evidence" value="ECO:0007669"/>
    <property type="project" value="TreeGrafter"/>
</dbReference>
<dbReference type="GO" id="GO:0035240">
    <property type="term" value="F:dopamine binding"/>
    <property type="evidence" value="ECO:0007669"/>
    <property type="project" value="InterPro"/>
</dbReference>
<keyword evidence="3" id="KW-1185">Reference proteome</keyword>
<reference evidence="2 3" key="1">
    <citation type="journal article" date="2019" name="Sci. Rep.">
        <title>Orb-weaving spider Araneus ventricosus genome elucidates the spidroin gene catalogue.</title>
        <authorList>
            <person name="Kono N."/>
            <person name="Nakamura H."/>
            <person name="Ohtoshi R."/>
            <person name="Moran D.A.P."/>
            <person name="Shinohara A."/>
            <person name="Yoshida Y."/>
            <person name="Fujiwara M."/>
            <person name="Mori M."/>
            <person name="Tomita M."/>
            <person name="Arakawa K."/>
        </authorList>
    </citation>
    <scope>NUCLEOTIDE SEQUENCE [LARGE SCALE GENOMIC DNA]</scope>
</reference>
<comment type="caution">
    <text evidence="2">The sequence shown here is derived from an EMBL/GenBank/DDBJ whole genome shotgun (WGS) entry which is preliminary data.</text>
</comment>
<evidence type="ECO:0000256" key="1">
    <source>
        <dbReference type="SAM" id="Phobius"/>
    </source>
</evidence>
<dbReference type="Pfam" id="PF02101">
    <property type="entry name" value="Ocular_alb"/>
    <property type="match status" value="1"/>
</dbReference>
<protein>
    <submittedName>
        <fullName evidence="2">Uncharacterized protein</fullName>
    </submittedName>
</protein>
<feature type="transmembrane region" description="Helical" evidence="1">
    <location>
        <begin position="29"/>
        <end position="51"/>
    </location>
</feature>
<dbReference type="GO" id="GO:0050848">
    <property type="term" value="P:regulation of calcium-mediated signaling"/>
    <property type="evidence" value="ECO:0007669"/>
    <property type="project" value="TreeGrafter"/>
</dbReference>
<name>A0A4Y2A8B9_ARAVE</name>
<keyword evidence="1" id="KW-0472">Membrane</keyword>
<feature type="transmembrane region" description="Helical" evidence="1">
    <location>
        <begin position="107"/>
        <end position="129"/>
    </location>
</feature>
<dbReference type="GO" id="GO:0005886">
    <property type="term" value="C:plasma membrane"/>
    <property type="evidence" value="ECO:0007669"/>
    <property type="project" value="TreeGrafter"/>
</dbReference>
<dbReference type="EMBL" id="BGPR01000008">
    <property type="protein sequence ID" value="GBL75565.1"/>
    <property type="molecule type" value="Genomic_DNA"/>
</dbReference>
<evidence type="ECO:0000313" key="3">
    <source>
        <dbReference type="Proteomes" id="UP000499080"/>
    </source>
</evidence>
<dbReference type="OrthoDB" id="10069455at2759"/>
<gene>
    <name evidence="2" type="ORF">AVEN_154900_1</name>
</gene>
<proteinExistence type="predicted"/>
<keyword evidence="1" id="KW-1133">Transmembrane helix</keyword>
<feature type="transmembrane region" description="Helical" evidence="1">
    <location>
        <begin position="63"/>
        <end position="86"/>
    </location>
</feature>
<keyword evidence="1" id="KW-0812">Transmembrane</keyword>
<dbReference type="InterPro" id="IPR001414">
    <property type="entry name" value="GPR143"/>
</dbReference>
<dbReference type="Gene3D" id="1.20.1070.10">
    <property type="entry name" value="Rhodopsin 7-helix transmembrane proteins"/>
    <property type="match status" value="1"/>
</dbReference>
<accession>A0A4Y2A8B9</accession>
<sequence length="373" mass="42656">MIGATYQVLPSPSSSFSHRHRNIGHTQKAIINWLAMADFFAASGILLRSAFWLWKGDIVHQTGWNLIVCAIFAIWIRFFYTATYMWTLFYAIDVYLVCKQKTGNQKVYHAVTWVISLGITTVGLGTLYLPEFNAIASNFSCGGKKTANFAAFGIAPYLENLLQENLSKKNFVLLFDESLNMMRQEKQMDIHVRYWHQNRVSTIYFNSVFLGNSRSSDIFEEFISAIAKLKFSKTIQISMDGPNVNWKFYSMLQDYYLRNLEKTCLILVAVVSISCIMPSRLCVLQAHGELCIFLTSLYYLFKNSPARRDDFLKESEGALPKKFIEHRWLENVPASESAINLLPSIKKYIVSVDKGEHNQPNCIASHVPVLKLT</sequence>
<dbReference type="PANTHER" id="PTHR15177">
    <property type="entry name" value="G-PROTEIN COUPLED RECEPTOR 143"/>
    <property type="match status" value="1"/>
</dbReference>
<dbReference type="GO" id="GO:0032438">
    <property type="term" value="P:melanosome organization"/>
    <property type="evidence" value="ECO:0007669"/>
    <property type="project" value="TreeGrafter"/>
</dbReference>
<dbReference type="GO" id="GO:0072544">
    <property type="term" value="F:L-DOPA binding"/>
    <property type="evidence" value="ECO:0007669"/>
    <property type="project" value="InterPro"/>
</dbReference>